<proteinExistence type="predicted"/>
<keyword evidence="2" id="KW-0472">Membrane</keyword>
<sequence length="69" mass="8287">MERYSPFGRPGSHRPADTRSKKERRFPFWFEVSLARRMTHIPPQAFPAWGLFFAYFLVLRATHTTRNFI</sequence>
<feature type="region of interest" description="Disordered" evidence="1">
    <location>
        <begin position="1"/>
        <end position="20"/>
    </location>
</feature>
<keyword evidence="2" id="KW-1133">Transmembrane helix</keyword>
<dbReference type="EMBL" id="CABR01000136">
    <property type="protein sequence ID" value="CBI11332.1"/>
    <property type="molecule type" value="Genomic_DNA"/>
</dbReference>
<organism evidence="3">
    <name type="scientific">mine drainage metagenome</name>
    <dbReference type="NCBI Taxonomy" id="410659"/>
    <lineage>
        <taxon>unclassified sequences</taxon>
        <taxon>metagenomes</taxon>
        <taxon>ecological metagenomes</taxon>
    </lineage>
</organism>
<feature type="transmembrane region" description="Helical" evidence="2">
    <location>
        <begin position="46"/>
        <end position="63"/>
    </location>
</feature>
<gene>
    <name evidence="3" type="ORF">CARN7_2154</name>
</gene>
<reference evidence="3" key="1">
    <citation type="submission" date="2009-10" db="EMBL/GenBank/DDBJ databases">
        <title>Diversity of trophic interactions inside an arsenic-rich microbial ecosystem.</title>
        <authorList>
            <person name="Bertin P.N."/>
            <person name="Heinrich-Salmeron A."/>
            <person name="Pelletier E."/>
            <person name="Goulhen-Chollet F."/>
            <person name="Arsene-Ploetze F."/>
            <person name="Gallien S."/>
            <person name="Calteau A."/>
            <person name="Vallenet D."/>
            <person name="Casiot C."/>
            <person name="Chane-Woon-Ming B."/>
            <person name="Giloteaux L."/>
            <person name="Barakat M."/>
            <person name="Bonnefoy V."/>
            <person name="Bruneel O."/>
            <person name="Chandler M."/>
            <person name="Cleiss J."/>
            <person name="Duran R."/>
            <person name="Elbaz-Poulichet F."/>
            <person name="Fonknechten N."/>
            <person name="Lauga B."/>
            <person name="Mornico D."/>
            <person name="Ortet P."/>
            <person name="Schaeffer C."/>
            <person name="Siguier P."/>
            <person name="Alexander Thil Smith A."/>
            <person name="Van Dorsselaer A."/>
            <person name="Weissenbach J."/>
            <person name="Medigue C."/>
            <person name="Le Paslier D."/>
        </authorList>
    </citation>
    <scope>NUCLEOTIDE SEQUENCE</scope>
</reference>
<evidence type="ECO:0000256" key="1">
    <source>
        <dbReference type="SAM" id="MobiDB-lite"/>
    </source>
</evidence>
<keyword evidence="2" id="KW-0812">Transmembrane</keyword>
<evidence type="ECO:0000313" key="3">
    <source>
        <dbReference type="EMBL" id="CBI11332.1"/>
    </source>
</evidence>
<name>E6QVQ9_9ZZZZ</name>
<dbReference type="AlphaFoldDB" id="E6QVQ9"/>
<comment type="caution">
    <text evidence="3">The sequence shown here is derived from an EMBL/GenBank/DDBJ whole genome shotgun (WGS) entry which is preliminary data.</text>
</comment>
<evidence type="ECO:0000256" key="2">
    <source>
        <dbReference type="SAM" id="Phobius"/>
    </source>
</evidence>
<protein>
    <submittedName>
        <fullName evidence="3">Uncharacterized protein</fullName>
    </submittedName>
</protein>
<accession>E6QVQ9</accession>